<feature type="compositionally biased region" description="Low complexity" evidence="1">
    <location>
        <begin position="32"/>
        <end position="44"/>
    </location>
</feature>
<feature type="region of interest" description="Disordered" evidence="1">
    <location>
        <begin position="279"/>
        <end position="311"/>
    </location>
</feature>
<gene>
    <name evidence="2" type="ORF">A1Q2_05188</name>
</gene>
<comment type="caution">
    <text evidence="2">The sequence shown here is derived from an EMBL/GenBank/DDBJ whole genome shotgun (WGS) entry which is preliminary data.</text>
</comment>
<dbReference type="InParanoid" id="K1VUS4"/>
<dbReference type="Pfam" id="PF13671">
    <property type="entry name" value="AAA_33"/>
    <property type="match status" value="1"/>
</dbReference>
<dbReference type="STRING" id="1220162.K1VUS4"/>
<organism evidence="2 3">
    <name type="scientific">Trichosporon asahii var. asahii (strain CBS 8904)</name>
    <name type="common">Yeast</name>
    <dbReference type="NCBI Taxonomy" id="1220162"/>
    <lineage>
        <taxon>Eukaryota</taxon>
        <taxon>Fungi</taxon>
        <taxon>Dikarya</taxon>
        <taxon>Basidiomycota</taxon>
        <taxon>Agaricomycotina</taxon>
        <taxon>Tremellomycetes</taxon>
        <taxon>Trichosporonales</taxon>
        <taxon>Trichosporonaceae</taxon>
        <taxon>Trichosporon</taxon>
    </lineage>
</organism>
<reference evidence="2 3" key="1">
    <citation type="journal article" date="2012" name="Eukaryot. Cell">
        <title>Genome sequence of the Trichosporon asahii environmental strain CBS 8904.</title>
        <authorList>
            <person name="Yang R.Y."/>
            <person name="Li H.T."/>
            <person name="Zhu H."/>
            <person name="Zhou G.P."/>
            <person name="Wang M."/>
            <person name="Wang L."/>
        </authorList>
    </citation>
    <scope>NUCLEOTIDE SEQUENCE [LARGE SCALE GENOMIC DNA]</scope>
    <source>
        <strain evidence="2 3">CBS 8904</strain>
    </source>
</reference>
<evidence type="ECO:0000313" key="2">
    <source>
        <dbReference type="EMBL" id="EKD00523.1"/>
    </source>
</evidence>
<dbReference type="InterPro" id="IPR027417">
    <property type="entry name" value="P-loop_NTPase"/>
</dbReference>
<dbReference type="HOGENOM" id="CLU_759077_0_0_1"/>
<dbReference type="EMBL" id="AMBO01000340">
    <property type="protein sequence ID" value="EKD00523.1"/>
    <property type="molecule type" value="Genomic_DNA"/>
</dbReference>
<evidence type="ECO:0000256" key="1">
    <source>
        <dbReference type="SAM" id="MobiDB-lite"/>
    </source>
</evidence>
<name>K1VUS4_TRIAC</name>
<sequence length="396" mass="41693">MADPAPASATAENGAHLPPLEISTAPPDDARAATLSASSVSAPLVPSPACPASPAATTTSTPALPLGSQGHDESASGRRQEVEASVRAALLAGQNVIVDRVNFDPTQRGHFLAIAQQTGARPLSIVLKAPFDILRQRLLDRTDHPTLKDSETALKVLGRMRRELVYPQTYEGFQRVLFVDSEGDWTKERLVNTLEKLEREGTTGQKPRRGGYGGEYRGHGEIRGGGRGGYRGTFSGPRDVPPASRGGLGGFGGRGYQPAPRGGYRGGPAVDRGRVAYSRGGYQGDRPAGNATYRAPAGYDGSPRTGYRGNRDGELAFPISNHAAEVAWNGPTGSNISRYDAAGLPPRPPHPLSGSGAFDVMTGNHSRKFFTSSLARARPPFCGPSQSSSASTSEPN</sequence>
<accession>K1VUS4</accession>
<dbReference type="SUPFAM" id="SSF52540">
    <property type="entry name" value="P-loop containing nucleoside triphosphate hydrolases"/>
    <property type="match status" value="1"/>
</dbReference>
<dbReference type="Proteomes" id="UP000006757">
    <property type="component" value="Unassembled WGS sequence"/>
</dbReference>
<evidence type="ECO:0000313" key="3">
    <source>
        <dbReference type="Proteomes" id="UP000006757"/>
    </source>
</evidence>
<proteinExistence type="predicted"/>
<dbReference type="OrthoDB" id="3512845at2759"/>
<protein>
    <submittedName>
        <fullName evidence="2">Uncharacterized protein</fullName>
    </submittedName>
</protein>
<dbReference type="eggNOG" id="ENOG502S8HH">
    <property type="taxonomic scope" value="Eukaryota"/>
</dbReference>
<feature type="region of interest" description="Disordered" evidence="1">
    <location>
        <begin position="375"/>
        <end position="396"/>
    </location>
</feature>
<keyword evidence="3" id="KW-1185">Reference proteome</keyword>
<feature type="region of interest" description="Disordered" evidence="1">
    <location>
        <begin position="1"/>
        <end position="81"/>
    </location>
</feature>
<feature type="region of interest" description="Disordered" evidence="1">
    <location>
        <begin position="199"/>
        <end position="228"/>
    </location>
</feature>
<dbReference type="Gene3D" id="3.40.50.300">
    <property type="entry name" value="P-loop containing nucleotide triphosphate hydrolases"/>
    <property type="match status" value="1"/>
</dbReference>
<dbReference type="AlphaFoldDB" id="K1VUS4"/>
<feature type="compositionally biased region" description="Basic and acidic residues" evidence="1">
    <location>
        <begin position="70"/>
        <end position="81"/>
    </location>
</feature>
<feature type="compositionally biased region" description="Low complexity" evidence="1">
    <location>
        <begin position="385"/>
        <end position="396"/>
    </location>
</feature>
<feature type="compositionally biased region" description="Low complexity" evidence="1">
    <location>
        <begin position="52"/>
        <end position="66"/>
    </location>
</feature>